<comment type="caution">
    <text evidence="2">The sequence shown here is derived from an EMBL/GenBank/DDBJ whole genome shotgun (WGS) entry which is preliminary data.</text>
</comment>
<feature type="transmembrane region" description="Helical" evidence="1">
    <location>
        <begin position="93"/>
        <end position="118"/>
    </location>
</feature>
<dbReference type="InterPro" id="IPR007403">
    <property type="entry name" value="DUF456"/>
</dbReference>
<dbReference type="EMBL" id="JBHSHD010000015">
    <property type="protein sequence ID" value="MFC4822152.1"/>
    <property type="molecule type" value="Genomic_DNA"/>
</dbReference>
<proteinExistence type="predicted"/>
<name>A0ABV9QYK5_9GAMM</name>
<protein>
    <submittedName>
        <fullName evidence="2">DUF456 domain-containing protein</fullName>
    </submittedName>
</protein>
<sequence length="168" mass="17063">MEELRTLLDPHNLWYLLSAALVIAGIVGTVLPALPGVPLVFAGLLLAAWAADFRHVGTFTLTVLGVLTVFALVVDFIAGVLGAKRVGASRYAVIGAAVGTVVGIFFGLPGLLLGPFAGALVGELAAGGTLHKATEVGVGAWIGFVVGTVVKLGVCFAMLGIFAFAHVV</sequence>
<dbReference type="Proteomes" id="UP001595886">
    <property type="component" value="Unassembled WGS sequence"/>
</dbReference>
<feature type="transmembrane region" description="Helical" evidence="1">
    <location>
        <begin position="12"/>
        <end position="35"/>
    </location>
</feature>
<keyword evidence="1" id="KW-0812">Transmembrane</keyword>
<dbReference type="PANTHER" id="PTHR39165:SF1">
    <property type="entry name" value="DUF456 DOMAIN-CONTAINING PROTEIN"/>
    <property type="match status" value="1"/>
</dbReference>
<feature type="transmembrane region" description="Helical" evidence="1">
    <location>
        <begin position="55"/>
        <end position="81"/>
    </location>
</feature>
<organism evidence="2 3">
    <name type="scientific">Dokdonella ginsengisoli</name>
    <dbReference type="NCBI Taxonomy" id="363846"/>
    <lineage>
        <taxon>Bacteria</taxon>
        <taxon>Pseudomonadati</taxon>
        <taxon>Pseudomonadota</taxon>
        <taxon>Gammaproteobacteria</taxon>
        <taxon>Lysobacterales</taxon>
        <taxon>Rhodanobacteraceae</taxon>
        <taxon>Dokdonella</taxon>
    </lineage>
</organism>
<keyword evidence="1" id="KW-1133">Transmembrane helix</keyword>
<feature type="transmembrane region" description="Helical" evidence="1">
    <location>
        <begin position="138"/>
        <end position="165"/>
    </location>
</feature>
<evidence type="ECO:0000256" key="1">
    <source>
        <dbReference type="SAM" id="Phobius"/>
    </source>
</evidence>
<evidence type="ECO:0000313" key="2">
    <source>
        <dbReference type="EMBL" id="MFC4822152.1"/>
    </source>
</evidence>
<evidence type="ECO:0000313" key="3">
    <source>
        <dbReference type="Proteomes" id="UP001595886"/>
    </source>
</evidence>
<gene>
    <name evidence="2" type="ORF">ACFO6Q_17635</name>
</gene>
<accession>A0ABV9QYK5</accession>
<keyword evidence="3" id="KW-1185">Reference proteome</keyword>
<dbReference type="PANTHER" id="PTHR39165">
    <property type="entry name" value="IG HYPOTHETICAL 17883"/>
    <property type="match status" value="1"/>
</dbReference>
<dbReference type="RefSeq" id="WP_380022432.1">
    <property type="nucleotide sequence ID" value="NZ_JBHSHD010000015.1"/>
</dbReference>
<dbReference type="Pfam" id="PF04306">
    <property type="entry name" value="DUF456"/>
    <property type="match status" value="1"/>
</dbReference>
<keyword evidence="1" id="KW-0472">Membrane</keyword>
<reference evidence="3" key="1">
    <citation type="journal article" date="2019" name="Int. J. Syst. Evol. Microbiol.">
        <title>The Global Catalogue of Microorganisms (GCM) 10K type strain sequencing project: providing services to taxonomists for standard genome sequencing and annotation.</title>
        <authorList>
            <consortium name="The Broad Institute Genomics Platform"/>
            <consortium name="The Broad Institute Genome Sequencing Center for Infectious Disease"/>
            <person name="Wu L."/>
            <person name="Ma J."/>
        </authorList>
    </citation>
    <scope>NUCLEOTIDE SEQUENCE [LARGE SCALE GENOMIC DNA]</scope>
    <source>
        <strain evidence="3">CCUG 30340</strain>
    </source>
</reference>